<gene>
    <name evidence="14" type="ORF">SAMN05421730_10065</name>
</gene>
<evidence type="ECO:0000256" key="7">
    <source>
        <dbReference type="ARBA" id="ARBA00022989"/>
    </source>
</evidence>
<evidence type="ECO:0000256" key="3">
    <source>
        <dbReference type="ARBA" id="ARBA00022448"/>
    </source>
</evidence>
<keyword evidence="12" id="KW-0175">Coiled coil</keyword>
<feature type="transmembrane region" description="Helical" evidence="13">
    <location>
        <begin position="253"/>
        <end position="273"/>
    </location>
</feature>
<dbReference type="GO" id="GO:0000287">
    <property type="term" value="F:magnesium ion binding"/>
    <property type="evidence" value="ECO:0007669"/>
    <property type="project" value="TreeGrafter"/>
</dbReference>
<feature type="coiled-coil region" evidence="12">
    <location>
        <begin position="137"/>
        <end position="164"/>
    </location>
</feature>
<dbReference type="Proteomes" id="UP000199315">
    <property type="component" value="Unassembled WGS sequence"/>
</dbReference>
<evidence type="ECO:0000256" key="5">
    <source>
        <dbReference type="ARBA" id="ARBA00022692"/>
    </source>
</evidence>
<comment type="subcellular location">
    <subcellularLocation>
        <location evidence="1">Cell membrane</location>
        <topology evidence="1">Multi-pass membrane protein</topology>
    </subcellularLocation>
</comment>
<dbReference type="Gene3D" id="1.20.58.340">
    <property type="entry name" value="Magnesium transport protein CorA, transmembrane region"/>
    <property type="match status" value="2"/>
</dbReference>
<dbReference type="InterPro" id="IPR045863">
    <property type="entry name" value="CorA_TM1_TM2"/>
</dbReference>
<evidence type="ECO:0000256" key="2">
    <source>
        <dbReference type="ARBA" id="ARBA00009765"/>
    </source>
</evidence>
<dbReference type="AlphaFoldDB" id="A0A1D3TS74"/>
<comment type="catalytic activity">
    <reaction evidence="10">
        <text>Mg(2+)(in) = Mg(2+)(out)</text>
        <dbReference type="Rhea" id="RHEA:29827"/>
        <dbReference type="ChEBI" id="CHEBI:18420"/>
    </reaction>
</comment>
<accession>A0A1D3TS74</accession>
<keyword evidence="15" id="KW-1185">Reference proteome</keyword>
<keyword evidence="8" id="KW-0406">Ion transport</keyword>
<evidence type="ECO:0000256" key="4">
    <source>
        <dbReference type="ARBA" id="ARBA00022475"/>
    </source>
</evidence>
<comment type="function">
    <text evidence="11">Mediates influx of magnesium ions. Alternates between open and closed states. Activated by low cytoplasmic Mg(2+) levels. Inactive when cytoplasmic Mg(2+) levels are high.</text>
</comment>
<dbReference type="Pfam" id="PF01544">
    <property type="entry name" value="CorA"/>
    <property type="match status" value="1"/>
</dbReference>
<dbReference type="GO" id="GO:0050897">
    <property type="term" value="F:cobalt ion binding"/>
    <property type="evidence" value="ECO:0007669"/>
    <property type="project" value="TreeGrafter"/>
</dbReference>
<dbReference type="OrthoDB" id="9803416at2"/>
<sequence>MYYQISTEIMQIGFSEIDPDKITVGLISLEELERNYKCFGFANSTVLECKSDRIHLHGNIDVYDDYHFGIINGIDSEHILKLQDRIAIYIKRNLFMIVIIEDADDSVAEKLSKAMERLNPKKLTLERVIYGFLERLIADDYDAIEVLEETISGLEEEISKKQLNDDFPAEITSIRKRLLVTHNFYEQLTLLGMALQENENDLFLEDKLRYFTIFTNRVSSLNSNIQMLQDYCAHVKEAYHAQLDNNLNAVMEVFTVVAAVFLPLTLIVGWYGMNFKYMPELSWKFGYLFVIILAILVVTIALRYFKKKKFF</sequence>
<evidence type="ECO:0000256" key="10">
    <source>
        <dbReference type="ARBA" id="ARBA00034269"/>
    </source>
</evidence>
<evidence type="ECO:0000256" key="6">
    <source>
        <dbReference type="ARBA" id="ARBA00022842"/>
    </source>
</evidence>
<name>A0A1D3TS74_9FIRM</name>
<dbReference type="GO" id="GO:0015095">
    <property type="term" value="F:magnesium ion transmembrane transporter activity"/>
    <property type="evidence" value="ECO:0007669"/>
    <property type="project" value="TreeGrafter"/>
</dbReference>
<dbReference type="PANTHER" id="PTHR46494">
    <property type="entry name" value="CORA FAMILY METAL ION TRANSPORTER (EUROFUNG)"/>
    <property type="match status" value="1"/>
</dbReference>
<dbReference type="GO" id="GO:0005886">
    <property type="term" value="C:plasma membrane"/>
    <property type="evidence" value="ECO:0007669"/>
    <property type="project" value="UniProtKB-SubCell"/>
</dbReference>
<dbReference type="CDD" id="cd12826">
    <property type="entry name" value="EcCorA_ZntB-like_u1"/>
    <property type="match status" value="1"/>
</dbReference>
<evidence type="ECO:0000256" key="9">
    <source>
        <dbReference type="ARBA" id="ARBA00023136"/>
    </source>
</evidence>
<evidence type="ECO:0000256" key="11">
    <source>
        <dbReference type="ARBA" id="ARBA00045497"/>
    </source>
</evidence>
<evidence type="ECO:0000313" key="15">
    <source>
        <dbReference type="Proteomes" id="UP000199315"/>
    </source>
</evidence>
<keyword evidence="9 13" id="KW-0472">Membrane</keyword>
<dbReference type="PANTHER" id="PTHR46494:SF1">
    <property type="entry name" value="CORA FAMILY METAL ION TRANSPORTER (EUROFUNG)"/>
    <property type="match status" value="1"/>
</dbReference>
<dbReference type="FunFam" id="1.20.58.340:FF:000004">
    <property type="entry name" value="Magnesium transport protein CorA"/>
    <property type="match status" value="1"/>
</dbReference>
<dbReference type="EMBL" id="FMKA01000006">
    <property type="protein sequence ID" value="SCP96703.1"/>
    <property type="molecule type" value="Genomic_DNA"/>
</dbReference>
<comment type="similarity">
    <text evidence="2">Belongs to the CorA metal ion transporter (MIT) (TC 1.A.35) family.</text>
</comment>
<evidence type="ECO:0000256" key="8">
    <source>
        <dbReference type="ARBA" id="ARBA00023065"/>
    </source>
</evidence>
<keyword evidence="5 13" id="KW-0812">Transmembrane</keyword>
<keyword evidence="6" id="KW-0460">Magnesium</keyword>
<dbReference type="SUPFAM" id="SSF144083">
    <property type="entry name" value="Magnesium transport protein CorA, transmembrane region"/>
    <property type="match status" value="1"/>
</dbReference>
<evidence type="ECO:0000256" key="1">
    <source>
        <dbReference type="ARBA" id="ARBA00004651"/>
    </source>
</evidence>
<reference evidence="14 15" key="1">
    <citation type="submission" date="2016-09" db="EMBL/GenBank/DDBJ databases">
        <authorList>
            <person name="Capua I."/>
            <person name="De Benedictis P."/>
            <person name="Joannis T."/>
            <person name="Lombin L.H."/>
            <person name="Cattoli G."/>
        </authorList>
    </citation>
    <scope>NUCLEOTIDE SEQUENCE [LARGE SCALE GENOMIC DNA]</scope>
    <source>
        <strain evidence="14 15">GluBS11</strain>
    </source>
</reference>
<evidence type="ECO:0000256" key="13">
    <source>
        <dbReference type="SAM" id="Phobius"/>
    </source>
</evidence>
<dbReference type="InterPro" id="IPR002523">
    <property type="entry name" value="MgTranspt_CorA/ZnTranspt_ZntB"/>
</dbReference>
<dbReference type="SUPFAM" id="SSF143865">
    <property type="entry name" value="CorA soluble domain-like"/>
    <property type="match status" value="1"/>
</dbReference>
<keyword evidence="4" id="KW-1003">Cell membrane</keyword>
<feature type="transmembrane region" description="Helical" evidence="13">
    <location>
        <begin position="285"/>
        <end position="305"/>
    </location>
</feature>
<protein>
    <submittedName>
        <fullName evidence="14">Magnesium transporter</fullName>
    </submittedName>
</protein>
<dbReference type="InterPro" id="IPR045861">
    <property type="entry name" value="CorA_cytoplasmic_dom"/>
</dbReference>
<keyword evidence="3" id="KW-0813">Transport</keyword>
<dbReference type="RefSeq" id="WP_091232152.1">
    <property type="nucleotide sequence ID" value="NZ_FMKA01000006.1"/>
</dbReference>
<dbReference type="STRING" id="1619234.SAMN05421730_10065"/>
<organism evidence="14 15">
    <name type="scientific">Anaerobium acetethylicum</name>
    <dbReference type="NCBI Taxonomy" id="1619234"/>
    <lineage>
        <taxon>Bacteria</taxon>
        <taxon>Bacillati</taxon>
        <taxon>Bacillota</taxon>
        <taxon>Clostridia</taxon>
        <taxon>Lachnospirales</taxon>
        <taxon>Lachnospiraceae</taxon>
        <taxon>Anaerobium</taxon>
    </lineage>
</organism>
<proteinExistence type="inferred from homology"/>
<dbReference type="GO" id="GO:0015087">
    <property type="term" value="F:cobalt ion transmembrane transporter activity"/>
    <property type="evidence" value="ECO:0007669"/>
    <property type="project" value="TreeGrafter"/>
</dbReference>
<evidence type="ECO:0000313" key="14">
    <source>
        <dbReference type="EMBL" id="SCP96703.1"/>
    </source>
</evidence>
<keyword evidence="7 13" id="KW-1133">Transmembrane helix</keyword>
<evidence type="ECO:0000256" key="12">
    <source>
        <dbReference type="SAM" id="Coils"/>
    </source>
</evidence>